<keyword evidence="3" id="KW-1185">Reference proteome</keyword>
<dbReference type="EMBL" id="CP149822">
    <property type="protein sequence ID" value="WZN42941.1"/>
    <property type="molecule type" value="Genomic_DNA"/>
</dbReference>
<organism evidence="2 3">
    <name type="scientific">Chitinophaga pollutisoli</name>
    <dbReference type="NCBI Taxonomy" id="3133966"/>
    <lineage>
        <taxon>Bacteria</taxon>
        <taxon>Pseudomonadati</taxon>
        <taxon>Bacteroidota</taxon>
        <taxon>Chitinophagia</taxon>
        <taxon>Chitinophagales</taxon>
        <taxon>Chitinophagaceae</taxon>
        <taxon>Chitinophaga</taxon>
    </lineage>
</organism>
<name>A0ABZ2YVN9_9BACT</name>
<feature type="transmembrane region" description="Helical" evidence="1">
    <location>
        <begin position="103"/>
        <end position="122"/>
    </location>
</feature>
<gene>
    <name evidence="2" type="ORF">WJU16_07830</name>
</gene>
<evidence type="ECO:0000313" key="3">
    <source>
        <dbReference type="Proteomes" id="UP001485459"/>
    </source>
</evidence>
<dbReference type="Proteomes" id="UP001485459">
    <property type="component" value="Chromosome"/>
</dbReference>
<reference evidence="3" key="1">
    <citation type="submission" date="2024-03" db="EMBL/GenBank/DDBJ databases">
        <title>Chitinophaga horti sp. nov., isolated from garden soil.</title>
        <authorList>
            <person name="Lee D.S."/>
            <person name="Han D.M."/>
            <person name="Baek J.H."/>
            <person name="Choi D.G."/>
            <person name="Jeon J.H."/>
            <person name="Jeon C.O."/>
        </authorList>
    </citation>
    <scope>NUCLEOTIDE SEQUENCE [LARGE SCALE GENOMIC DNA]</scope>
    <source>
        <strain evidence="3">GPA1</strain>
    </source>
</reference>
<sequence>MTDKFIFWLAAVFAAITSLLFILEKGWLTSLGVHFPVLIIGNIVLALITLVGYSRSKKGLSAANPNVFVRSVYASTLSKLVLCVAGIGAYVFANRDHVSKATIFILLFFYLVYTVLETWQLFRASIRQKKPE</sequence>
<proteinExistence type="predicted"/>
<keyword evidence="1" id="KW-0812">Transmembrane</keyword>
<feature type="transmembrane region" description="Helical" evidence="1">
    <location>
        <begin position="35"/>
        <end position="55"/>
    </location>
</feature>
<feature type="transmembrane region" description="Helical" evidence="1">
    <location>
        <begin position="67"/>
        <end position="91"/>
    </location>
</feature>
<keyword evidence="1" id="KW-1133">Transmembrane helix</keyword>
<accession>A0ABZ2YVN9</accession>
<protein>
    <recommendedName>
        <fullName evidence="4">ATP synthase protein I</fullName>
    </recommendedName>
</protein>
<evidence type="ECO:0008006" key="4">
    <source>
        <dbReference type="Google" id="ProtNLM"/>
    </source>
</evidence>
<evidence type="ECO:0000313" key="2">
    <source>
        <dbReference type="EMBL" id="WZN42941.1"/>
    </source>
</evidence>
<evidence type="ECO:0000256" key="1">
    <source>
        <dbReference type="SAM" id="Phobius"/>
    </source>
</evidence>
<keyword evidence="1" id="KW-0472">Membrane</keyword>
<feature type="transmembrane region" description="Helical" evidence="1">
    <location>
        <begin position="5"/>
        <end position="23"/>
    </location>
</feature>
<dbReference type="RefSeq" id="WP_341837765.1">
    <property type="nucleotide sequence ID" value="NZ_CP149822.1"/>
</dbReference>